<dbReference type="AlphaFoldDB" id="A0AAV5I2R4"/>
<dbReference type="Gene3D" id="3.20.20.190">
    <property type="entry name" value="Phosphatidylinositol (PI) phosphodiesterase"/>
    <property type="match status" value="1"/>
</dbReference>
<feature type="domain" description="PI-PLC Y-box" evidence="14">
    <location>
        <begin position="348"/>
        <end position="434"/>
    </location>
</feature>
<dbReference type="PROSITE" id="PS50004">
    <property type="entry name" value="C2"/>
    <property type="match status" value="1"/>
</dbReference>
<dbReference type="InterPro" id="IPR000909">
    <property type="entry name" value="PLipase_C_PInositol-sp_X_dom"/>
</dbReference>
<evidence type="ECO:0000256" key="10">
    <source>
        <dbReference type="ARBA" id="ARBA00023224"/>
    </source>
</evidence>
<comment type="cofactor">
    <cofactor evidence="2">
        <name>Ca(2+)</name>
        <dbReference type="ChEBI" id="CHEBI:29108"/>
    </cofactor>
</comment>
<dbReference type="Pfam" id="PF00168">
    <property type="entry name" value="C2"/>
    <property type="match status" value="1"/>
</dbReference>
<evidence type="ECO:0000256" key="7">
    <source>
        <dbReference type="ARBA" id="ARBA00022963"/>
    </source>
</evidence>
<evidence type="ECO:0000256" key="8">
    <source>
        <dbReference type="ARBA" id="ARBA00023098"/>
    </source>
</evidence>
<dbReference type="GO" id="GO:0051209">
    <property type="term" value="P:release of sequestered calcium ion into cytosol"/>
    <property type="evidence" value="ECO:0007669"/>
    <property type="project" value="TreeGrafter"/>
</dbReference>
<evidence type="ECO:0000256" key="4">
    <source>
        <dbReference type="ARBA" id="ARBA00012368"/>
    </source>
</evidence>
<dbReference type="SUPFAM" id="SSF47473">
    <property type="entry name" value="EF-hand"/>
    <property type="match status" value="1"/>
</dbReference>
<evidence type="ECO:0000313" key="16">
    <source>
        <dbReference type="Proteomes" id="UP001054252"/>
    </source>
</evidence>
<evidence type="ECO:0000256" key="1">
    <source>
        <dbReference type="ARBA" id="ARBA00001195"/>
    </source>
</evidence>
<dbReference type="InterPro" id="IPR001192">
    <property type="entry name" value="PI-PLC_fam"/>
</dbReference>
<dbReference type="Pfam" id="PF00388">
    <property type="entry name" value="PI-PLC-X"/>
    <property type="match status" value="1"/>
</dbReference>
<protein>
    <recommendedName>
        <fullName evidence="4 11">Phosphoinositide phospholipase C</fullName>
        <ecNumber evidence="4 11">3.1.4.11</ecNumber>
    </recommendedName>
</protein>
<evidence type="ECO:0000256" key="2">
    <source>
        <dbReference type="ARBA" id="ARBA00001913"/>
    </source>
</evidence>
<dbReference type="GO" id="GO:0004435">
    <property type="term" value="F:phosphatidylinositol-4,5-bisphosphate phospholipase C activity"/>
    <property type="evidence" value="ECO:0007669"/>
    <property type="project" value="UniProtKB-EC"/>
</dbReference>
<dbReference type="InterPro" id="IPR011992">
    <property type="entry name" value="EF-hand-dom_pair"/>
</dbReference>
<dbReference type="InterPro" id="IPR017946">
    <property type="entry name" value="PLC-like_Pdiesterase_TIM-brl"/>
</dbReference>
<organism evidence="15 16">
    <name type="scientific">Rubroshorea leprosula</name>
    <dbReference type="NCBI Taxonomy" id="152421"/>
    <lineage>
        <taxon>Eukaryota</taxon>
        <taxon>Viridiplantae</taxon>
        <taxon>Streptophyta</taxon>
        <taxon>Embryophyta</taxon>
        <taxon>Tracheophyta</taxon>
        <taxon>Spermatophyta</taxon>
        <taxon>Magnoliopsida</taxon>
        <taxon>eudicotyledons</taxon>
        <taxon>Gunneridae</taxon>
        <taxon>Pentapetalae</taxon>
        <taxon>rosids</taxon>
        <taxon>malvids</taxon>
        <taxon>Malvales</taxon>
        <taxon>Dipterocarpaceae</taxon>
        <taxon>Rubroshorea</taxon>
    </lineage>
</organism>
<dbReference type="PROSITE" id="PS50007">
    <property type="entry name" value="PIPLC_X_DOMAIN"/>
    <property type="match status" value="1"/>
</dbReference>
<dbReference type="SUPFAM" id="SSF51695">
    <property type="entry name" value="PLC-like phosphodiesterases"/>
    <property type="match status" value="1"/>
</dbReference>
<dbReference type="EC" id="3.1.4.11" evidence="4 11"/>
<dbReference type="Pfam" id="PF00387">
    <property type="entry name" value="PI-PLC-Y"/>
    <property type="match status" value="1"/>
</dbReference>
<dbReference type="SMART" id="SM00149">
    <property type="entry name" value="PLCYc"/>
    <property type="match status" value="1"/>
</dbReference>
<keyword evidence="10" id="KW-0807">Transducer</keyword>
<sequence length="588" mass="67588">MDIIKLNFKVFCCWKRRFKLRMAEPPQELKNVFVNYSHNGTMTIDDLRSFLVRYQGETNATREDAQAIFDSLKHLNIFQRRGLHLEAFVRYLLGDLNIPLSSSLGVHHDMNAPLAHYFIYTGHNSYLTGNQINSACSADPIAKALQRGVRVIELDLWPNSNGKNVEVRHGGALSMTSPVELDKCLVAIKENAFLASEYPVVITFEDHLTPSLQSNVAKLVTKIFGDMLYKTGSEYLTEFPSPECLKRKVLISTKPPKEYLESHRRRERSEEWEAEMDEEEIPEKTEEDYEAQTSKKQEQAEGREHDPDEDEDKTTQEYRHLIAIHAGKTKGELLDWLKDDPRKVRRLSLSEQELENATRKHGSAVVRFTQRNLLRIFPKGTRFDSSNYCPFIGWMHGAQMVAFNMQGHGKHLWAMQGMFKANGGCGYVKKPDFLLDRGPSNEVFNPSEALPVKTVLRVKIYLGEGWHVDFHHADFDRYSPPDFFARVGISGAPADQRMERTLAIEDEWLPVWNQDFGFPLTVPELAVLRIEVLEYDTTKRPDFAGQTCLPVSELKTGIRAVPLHDRKGDKYKHARLLMRFGFETPFCY</sequence>
<accession>A0AAV5I2R4</accession>
<evidence type="ECO:0000256" key="11">
    <source>
        <dbReference type="RuleBase" id="RU361133"/>
    </source>
</evidence>
<dbReference type="PANTHER" id="PTHR10336:SF105">
    <property type="entry name" value="PHOSPHOINOSITIDE PHOSPHOLIPASE C 1"/>
    <property type="match status" value="1"/>
</dbReference>
<dbReference type="PROSITE" id="PS50008">
    <property type="entry name" value="PIPLC_Y_DOMAIN"/>
    <property type="match status" value="1"/>
</dbReference>
<feature type="region of interest" description="Disordered" evidence="12">
    <location>
        <begin position="258"/>
        <end position="314"/>
    </location>
</feature>
<dbReference type="GO" id="GO:0005886">
    <property type="term" value="C:plasma membrane"/>
    <property type="evidence" value="ECO:0007669"/>
    <property type="project" value="UniProtKB-SubCell"/>
</dbReference>
<dbReference type="InterPro" id="IPR001711">
    <property type="entry name" value="PLipase_C_Pinositol-sp_Y"/>
</dbReference>
<feature type="compositionally biased region" description="Acidic residues" evidence="12">
    <location>
        <begin position="272"/>
        <end position="290"/>
    </location>
</feature>
<dbReference type="FunFam" id="2.60.40.150:FF:000060">
    <property type="entry name" value="Phosphoinositide phospholipase C"/>
    <property type="match status" value="1"/>
</dbReference>
<dbReference type="PANTHER" id="PTHR10336">
    <property type="entry name" value="PHOSPHOINOSITIDE-SPECIFIC PHOSPHOLIPASE C FAMILY PROTEIN"/>
    <property type="match status" value="1"/>
</dbReference>
<dbReference type="InterPro" id="IPR000008">
    <property type="entry name" value="C2_dom"/>
</dbReference>
<dbReference type="GO" id="GO:0006950">
    <property type="term" value="P:response to stress"/>
    <property type="evidence" value="ECO:0007669"/>
    <property type="project" value="UniProtKB-ARBA"/>
</dbReference>
<dbReference type="GO" id="GO:0048015">
    <property type="term" value="P:phosphatidylinositol-mediated signaling"/>
    <property type="evidence" value="ECO:0007669"/>
    <property type="project" value="TreeGrafter"/>
</dbReference>
<dbReference type="Gene3D" id="1.10.238.10">
    <property type="entry name" value="EF-hand"/>
    <property type="match status" value="1"/>
</dbReference>
<dbReference type="Gene3D" id="2.60.40.150">
    <property type="entry name" value="C2 domain"/>
    <property type="match status" value="1"/>
</dbReference>
<dbReference type="InterPro" id="IPR035892">
    <property type="entry name" value="C2_domain_sf"/>
</dbReference>
<comment type="catalytic activity">
    <reaction evidence="1 11">
        <text>a 1,2-diacyl-sn-glycero-3-phospho-(1D-myo-inositol-4,5-bisphosphate) + H2O = 1D-myo-inositol 1,4,5-trisphosphate + a 1,2-diacyl-sn-glycerol + H(+)</text>
        <dbReference type="Rhea" id="RHEA:33179"/>
        <dbReference type="ChEBI" id="CHEBI:15377"/>
        <dbReference type="ChEBI" id="CHEBI:15378"/>
        <dbReference type="ChEBI" id="CHEBI:17815"/>
        <dbReference type="ChEBI" id="CHEBI:58456"/>
        <dbReference type="ChEBI" id="CHEBI:203600"/>
        <dbReference type="EC" id="3.1.4.11"/>
    </reaction>
</comment>
<dbReference type="Pfam" id="PF09279">
    <property type="entry name" value="EF-hand_like"/>
    <property type="match status" value="1"/>
</dbReference>
<evidence type="ECO:0000259" key="14">
    <source>
        <dbReference type="PROSITE" id="PS50008"/>
    </source>
</evidence>
<keyword evidence="8 11" id="KW-0443">Lipid metabolism</keyword>
<comment type="subcellular location">
    <subcellularLocation>
        <location evidence="3">Cell membrane</location>
        <topology evidence="3">Peripheral membrane protein</topology>
    </subcellularLocation>
</comment>
<evidence type="ECO:0000256" key="12">
    <source>
        <dbReference type="SAM" id="MobiDB-lite"/>
    </source>
</evidence>
<evidence type="ECO:0000256" key="3">
    <source>
        <dbReference type="ARBA" id="ARBA00004202"/>
    </source>
</evidence>
<feature type="compositionally biased region" description="Basic and acidic residues" evidence="12">
    <location>
        <begin position="258"/>
        <end position="271"/>
    </location>
</feature>
<keyword evidence="9" id="KW-0472">Membrane</keyword>
<keyword evidence="16" id="KW-1185">Reference proteome</keyword>
<dbReference type="GO" id="GO:0016042">
    <property type="term" value="P:lipid catabolic process"/>
    <property type="evidence" value="ECO:0007669"/>
    <property type="project" value="UniProtKB-KW"/>
</dbReference>
<evidence type="ECO:0000256" key="6">
    <source>
        <dbReference type="ARBA" id="ARBA00022801"/>
    </source>
</evidence>
<dbReference type="SUPFAM" id="SSF49562">
    <property type="entry name" value="C2 domain (Calcium/lipid-binding domain, CaLB)"/>
    <property type="match status" value="1"/>
</dbReference>
<dbReference type="PRINTS" id="PR00390">
    <property type="entry name" value="PHPHLIPASEC"/>
</dbReference>
<dbReference type="SMART" id="SM00239">
    <property type="entry name" value="C2"/>
    <property type="match status" value="1"/>
</dbReference>
<dbReference type="Proteomes" id="UP001054252">
    <property type="component" value="Unassembled WGS sequence"/>
</dbReference>
<dbReference type="CDD" id="cd00275">
    <property type="entry name" value="C2_PLC_like"/>
    <property type="match status" value="1"/>
</dbReference>
<reference evidence="15 16" key="1">
    <citation type="journal article" date="2021" name="Commun. Biol.">
        <title>The genome of Shorea leprosula (Dipterocarpaceae) highlights the ecological relevance of drought in aseasonal tropical rainforests.</title>
        <authorList>
            <person name="Ng K.K.S."/>
            <person name="Kobayashi M.J."/>
            <person name="Fawcett J.A."/>
            <person name="Hatakeyama M."/>
            <person name="Paape T."/>
            <person name="Ng C.H."/>
            <person name="Ang C.C."/>
            <person name="Tnah L.H."/>
            <person name="Lee C.T."/>
            <person name="Nishiyama T."/>
            <person name="Sese J."/>
            <person name="O'Brien M.J."/>
            <person name="Copetti D."/>
            <person name="Mohd Noor M.I."/>
            <person name="Ong R.C."/>
            <person name="Putra M."/>
            <person name="Sireger I.Z."/>
            <person name="Indrioko S."/>
            <person name="Kosugi Y."/>
            <person name="Izuno A."/>
            <person name="Isagi Y."/>
            <person name="Lee S.L."/>
            <person name="Shimizu K.K."/>
        </authorList>
    </citation>
    <scope>NUCLEOTIDE SEQUENCE [LARGE SCALE GENOMIC DNA]</scope>
    <source>
        <strain evidence="15">214</strain>
    </source>
</reference>
<keyword evidence="7 11" id="KW-0442">Lipid degradation</keyword>
<feature type="compositionally biased region" description="Basic and acidic residues" evidence="12">
    <location>
        <begin position="293"/>
        <end position="306"/>
    </location>
</feature>
<gene>
    <name evidence="15" type="ORF">SLEP1_g6971</name>
</gene>
<dbReference type="EMBL" id="BPVZ01000007">
    <property type="protein sequence ID" value="GKU93375.1"/>
    <property type="molecule type" value="Genomic_DNA"/>
</dbReference>
<evidence type="ECO:0000259" key="13">
    <source>
        <dbReference type="PROSITE" id="PS50004"/>
    </source>
</evidence>
<keyword evidence="6 11" id="KW-0378">Hydrolase</keyword>
<comment type="caution">
    <text evidence="15">The sequence shown here is derived from an EMBL/GenBank/DDBJ whole genome shotgun (WGS) entry which is preliminary data.</text>
</comment>
<dbReference type="SMART" id="SM00148">
    <property type="entry name" value="PLCXc"/>
    <property type="match status" value="1"/>
</dbReference>
<name>A0AAV5I2R4_9ROSI</name>
<evidence type="ECO:0000256" key="5">
    <source>
        <dbReference type="ARBA" id="ARBA00022475"/>
    </source>
</evidence>
<dbReference type="InterPro" id="IPR015359">
    <property type="entry name" value="PLC_EF-hand-like"/>
</dbReference>
<evidence type="ECO:0000256" key="9">
    <source>
        <dbReference type="ARBA" id="ARBA00023136"/>
    </source>
</evidence>
<evidence type="ECO:0000313" key="15">
    <source>
        <dbReference type="EMBL" id="GKU93375.1"/>
    </source>
</evidence>
<proteinExistence type="predicted"/>
<feature type="domain" description="C2" evidence="13">
    <location>
        <begin position="436"/>
        <end position="565"/>
    </location>
</feature>
<keyword evidence="5" id="KW-1003">Cell membrane</keyword>